<feature type="region of interest" description="Disordered" evidence="1">
    <location>
        <begin position="104"/>
        <end position="129"/>
    </location>
</feature>
<name>A0A0P0Y593_ORYSJ</name>
<organism evidence="2 3">
    <name type="scientific">Oryza sativa subsp. japonica</name>
    <name type="common">Rice</name>
    <dbReference type="NCBI Taxonomy" id="39947"/>
    <lineage>
        <taxon>Eukaryota</taxon>
        <taxon>Viridiplantae</taxon>
        <taxon>Streptophyta</taxon>
        <taxon>Embryophyta</taxon>
        <taxon>Tracheophyta</taxon>
        <taxon>Spermatophyta</taxon>
        <taxon>Magnoliopsida</taxon>
        <taxon>Liliopsida</taxon>
        <taxon>Poales</taxon>
        <taxon>Poaceae</taxon>
        <taxon>BOP clade</taxon>
        <taxon>Oryzoideae</taxon>
        <taxon>Oryzeae</taxon>
        <taxon>Oryzinae</taxon>
        <taxon>Oryza</taxon>
        <taxon>Oryza sativa</taxon>
    </lineage>
</organism>
<dbReference type="AlphaFoldDB" id="A0A0P0Y593"/>
<dbReference type="EMBL" id="AP014967">
    <property type="protein sequence ID" value="BAT15134.1"/>
    <property type="molecule type" value="Genomic_DNA"/>
</dbReference>
<reference evidence="2 3" key="3">
    <citation type="journal article" date="2013" name="Rice">
        <title>Improvement of the Oryza sativa Nipponbare reference genome using next generation sequence and optical map data.</title>
        <authorList>
            <person name="Kawahara Y."/>
            <person name="de la Bastide M."/>
            <person name="Hamilton J.P."/>
            <person name="Kanamori H."/>
            <person name="McCombie W.R."/>
            <person name="Ouyang S."/>
            <person name="Schwartz D.C."/>
            <person name="Tanaka T."/>
            <person name="Wu J."/>
            <person name="Zhou S."/>
            <person name="Childs K.L."/>
            <person name="Davidson R.M."/>
            <person name="Lin H."/>
            <person name="Quesada-Ocampo L."/>
            <person name="Vaillancourt B."/>
            <person name="Sakai H."/>
            <person name="Lee S.S."/>
            <person name="Kim J."/>
            <person name="Numa H."/>
            <person name="Itoh T."/>
            <person name="Buell C.R."/>
            <person name="Matsumoto T."/>
        </authorList>
    </citation>
    <scope>NUCLEOTIDE SEQUENCE [LARGE SCALE GENOMIC DNA]</scope>
    <source>
        <strain evidence="3">cv. Nipponbare</strain>
    </source>
</reference>
<feature type="non-terminal residue" evidence="2">
    <location>
        <position position="1"/>
    </location>
</feature>
<evidence type="ECO:0000313" key="2">
    <source>
        <dbReference type="EMBL" id="BAT15134.1"/>
    </source>
</evidence>
<reference evidence="2 3" key="2">
    <citation type="journal article" date="2013" name="Plant Cell Physiol.">
        <title>Rice Annotation Project Database (RAP-DB): an integrative and interactive database for rice genomics.</title>
        <authorList>
            <person name="Sakai H."/>
            <person name="Lee S.S."/>
            <person name="Tanaka T."/>
            <person name="Numa H."/>
            <person name="Kim J."/>
            <person name="Kawahara Y."/>
            <person name="Wakimoto H."/>
            <person name="Yang C.C."/>
            <person name="Iwamoto M."/>
            <person name="Abe T."/>
            <person name="Yamada Y."/>
            <person name="Muto A."/>
            <person name="Inokuchi H."/>
            <person name="Ikemura T."/>
            <person name="Matsumoto T."/>
            <person name="Sasaki T."/>
            <person name="Itoh T."/>
        </authorList>
    </citation>
    <scope>NUCLEOTIDE SEQUENCE [LARGE SCALE GENOMIC DNA]</scope>
    <source>
        <strain evidence="3">cv. Nipponbare</strain>
    </source>
</reference>
<evidence type="ECO:0000256" key="1">
    <source>
        <dbReference type="SAM" id="MobiDB-lite"/>
    </source>
</evidence>
<feature type="region of interest" description="Disordered" evidence="1">
    <location>
        <begin position="46"/>
        <end position="83"/>
    </location>
</feature>
<evidence type="ECO:0000313" key="3">
    <source>
        <dbReference type="Proteomes" id="UP000059680"/>
    </source>
</evidence>
<reference evidence="3" key="1">
    <citation type="journal article" date="2005" name="Nature">
        <title>The map-based sequence of the rice genome.</title>
        <authorList>
            <consortium name="International rice genome sequencing project (IRGSP)"/>
            <person name="Matsumoto T."/>
            <person name="Wu J."/>
            <person name="Kanamori H."/>
            <person name="Katayose Y."/>
            <person name="Fujisawa M."/>
            <person name="Namiki N."/>
            <person name="Mizuno H."/>
            <person name="Yamamoto K."/>
            <person name="Antonio B.A."/>
            <person name="Baba T."/>
            <person name="Sakata K."/>
            <person name="Nagamura Y."/>
            <person name="Aoki H."/>
            <person name="Arikawa K."/>
            <person name="Arita K."/>
            <person name="Bito T."/>
            <person name="Chiden Y."/>
            <person name="Fujitsuka N."/>
            <person name="Fukunaka R."/>
            <person name="Hamada M."/>
            <person name="Harada C."/>
            <person name="Hayashi A."/>
            <person name="Hijishita S."/>
            <person name="Honda M."/>
            <person name="Hosokawa S."/>
            <person name="Ichikawa Y."/>
            <person name="Idonuma A."/>
            <person name="Iijima M."/>
            <person name="Ikeda M."/>
            <person name="Ikeno M."/>
            <person name="Ito K."/>
            <person name="Ito S."/>
            <person name="Ito T."/>
            <person name="Ito Y."/>
            <person name="Ito Y."/>
            <person name="Iwabuchi A."/>
            <person name="Kamiya K."/>
            <person name="Karasawa W."/>
            <person name="Kurita K."/>
            <person name="Katagiri S."/>
            <person name="Kikuta A."/>
            <person name="Kobayashi H."/>
            <person name="Kobayashi N."/>
            <person name="Machita K."/>
            <person name="Maehara T."/>
            <person name="Masukawa M."/>
            <person name="Mizubayashi T."/>
            <person name="Mukai Y."/>
            <person name="Nagasaki H."/>
            <person name="Nagata Y."/>
            <person name="Naito S."/>
            <person name="Nakashima M."/>
            <person name="Nakama Y."/>
            <person name="Nakamichi Y."/>
            <person name="Nakamura M."/>
            <person name="Meguro A."/>
            <person name="Negishi M."/>
            <person name="Ohta I."/>
            <person name="Ohta T."/>
            <person name="Okamoto M."/>
            <person name="Ono N."/>
            <person name="Saji S."/>
            <person name="Sakaguchi M."/>
            <person name="Sakai K."/>
            <person name="Shibata M."/>
            <person name="Shimokawa T."/>
            <person name="Song J."/>
            <person name="Takazaki Y."/>
            <person name="Terasawa K."/>
            <person name="Tsugane M."/>
            <person name="Tsuji K."/>
            <person name="Ueda S."/>
            <person name="Waki K."/>
            <person name="Yamagata H."/>
            <person name="Yamamoto M."/>
            <person name="Yamamoto S."/>
            <person name="Yamane H."/>
            <person name="Yoshiki S."/>
            <person name="Yoshihara R."/>
            <person name="Yukawa K."/>
            <person name="Zhong H."/>
            <person name="Yano M."/>
            <person name="Yuan Q."/>
            <person name="Ouyang S."/>
            <person name="Liu J."/>
            <person name="Jones K.M."/>
            <person name="Gansberger K."/>
            <person name="Moffat K."/>
            <person name="Hill J."/>
            <person name="Bera J."/>
            <person name="Fadrosh D."/>
            <person name="Jin S."/>
            <person name="Johri S."/>
            <person name="Kim M."/>
            <person name="Overton L."/>
            <person name="Reardon M."/>
            <person name="Tsitrin T."/>
            <person name="Vuong H."/>
            <person name="Weaver B."/>
            <person name="Ciecko A."/>
            <person name="Tallon L."/>
            <person name="Jackson J."/>
            <person name="Pai G."/>
            <person name="Aken S.V."/>
            <person name="Utterback T."/>
            <person name="Reidmuller S."/>
            <person name="Feldblyum T."/>
            <person name="Hsiao J."/>
            <person name="Zismann V."/>
            <person name="Iobst S."/>
            <person name="de Vazeille A.R."/>
            <person name="Buell C.R."/>
            <person name="Ying K."/>
            <person name="Li Y."/>
            <person name="Lu T."/>
            <person name="Huang Y."/>
            <person name="Zhao Q."/>
            <person name="Feng Q."/>
            <person name="Zhang L."/>
            <person name="Zhu J."/>
            <person name="Weng Q."/>
            <person name="Mu J."/>
            <person name="Lu Y."/>
            <person name="Fan D."/>
            <person name="Liu Y."/>
            <person name="Guan J."/>
            <person name="Zhang Y."/>
            <person name="Yu S."/>
            <person name="Liu X."/>
            <person name="Zhang Y."/>
            <person name="Hong G."/>
            <person name="Han B."/>
            <person name="Choisne N."/>
            <person name="Demange N."/>
            <person name="Orjeda G."/>
            <person name="Samain S."/>
            <person name="Cattolico L."/>
            <person name="Pelletier E."/>
            <person name="Couloux A."/>
            <person name="Segurens B."/>
            <person name="Wincker P."/>
            <person name="D'Hont A."/>
            <person name="Scarpelli C."/>
            <person name="Weissenbach J."/>
            <person name="Salanoubat M."/>
            <person name="Quetier F."/>
            <person name="Yu Y."/>
            <person name="Kim H.R."/>
            <person name="Rambo T."/>
            <person name="Currie J."/>
            <person name="Collura K."/>
            <person name="Luo M."/>
            <person name="Yang T."/>
            <person name="Ammiraju J.S.S."/>
            <person name="Engler F."/>
            <person name="Soderlund C."/>
            <person name="Wing R.A."/>
            <person name="Palmer L.E."/>
            <person name="de la Bastide M."/>
            <person name="Spiegel L."/>
            <person name="Nascimento L."/>
            <person name="Zutavern T."/>
            <person name="O'Shaughnessy A."/>
            <person name="Dike S."/>
            <person name="Dedhia N."/>
            <person name="Preston R."/>
            <person name="Balija V."/>
            <person name="McCombie W.R."/>
            <person name="Chow T."/>
            <person name="Chen H."/>
            <person name="Chung M."/>
            <person name="Chen C."/>
            <person name="Shaw J."/>
            <person name="Wu H."/>
            <person name="Hsiao K."/>
            <person name="Chao Y."/>
            <person name="Chu M."/>
            <person name="Cheng C."/>
            <person name="Hour A."/>
            <person name="Lee P."/>
            <person name="Lin S."/>
            <person name="Lin Y."/>
            <person name="Liou J."/>
            <person name="Liu S."/>
            <person name="Hsing Y."/>
            <person name="Raghuvanshi S."/>
            <person name="Mohanty A."/>
            <person name="Bharti A.K."/>
            <person name="Gaur A."/>
            <person name="Gupta V."/>
            <person name="Kumar D."/>
            <person name="Ravi V."/>
            <person name="Vij S."/>
            <person name="Kapur A."/>
            <person name="Khurana P."/>
            <person name="Khurana P."/>
            <person name="Khurana J.P."/>
            <person name="Tyagi A.K."/>
            <person name="Gaikwad K."/>
            <person name="Singh A."/>
            <person name="Dalal V."/>
            <person name="Srivastava S."/>
            <person name="Dixit A."/>
            <person name="Pal A.K."/>
            <person name="Ghazi I.A."/>
            <person name="Yadav M."/>
            <person name="Pandit A."/>
            <person name="Bhargava A."/>
            <person name="Sureshbabu K."/>
            <person name="Batra K."/>
            <person name="Sharma T.R."/>
            <person name="Mohapatra T."/>
            <person name="Singh N.K."/>
            <person name="Messing J."/>
            <person name="Nelson A.B."/>
            <person name="Fuks G."/>
            <person name="Kavchok S."/>
            <person name="Keizer G."/>
            <person name="Linton E."/>
            <person name="Llaca V."/>
            <person name="Song R."/>
            <person name="Tanyolac B."/>
            <person name="Young S."/>
            <person name="Ho-Il K."/>
            <person name="Hahn J.H."/>
            <person name="Sangsakoo G."/>
            <person name="Vanavichit A."/>
            <person name="de Mattos Luiz.A.T."/>
            <person name="Zimmer P.D."/>
            <person name="Malone G."/>
            <person name="Dellagostin O."/>
            <person name="de Oliveira A.C."/>
            <person name="Bevan M."/>
            <person name="Bancroft I."/>
            <person name="Minx P."/>
            <person name="Cordum H."/>
            <person name="Wilson R."/>
            <person name="Cheng Z."/>
            <person name="Jin W."/>
            <person name="Jiang J."/>
            <person name="Leong S.A."/>
            <person name="Iwama H."/>
            <person name="Gojobori T."/>
            <person name="Itoh T."/>
            <person name="Niimura Y."/>
            <person name="Fujii Y."/>
            <person name="Habara T."/>
            <person name="Sakai H."/>
            <person name="Sato Y."/>
            <person name="Wilson G."/>
            <person name="Kumar K."/>
            <person name="McCouch S."/>
            <person name="Juretic N."/>
            <person name="Hoen D."/>
            <person name="Wright S."/>
            <person name="Bruskiewich R."/>
            <person name="Bureau T."/>
            <person name="Miyao A."/>
            <person name="Hirochika H."/>
            <person name="Nishikawa T."/>
            <person name="Kadowaki K."/>
            <person name="Sugiura M."/>
            <person name="Burr B."/>
            <person name="Sasaki T."/>
        </authorList>
    </citation>
    <scope>NUCLEOTIDE SEQUENCE [LARGE SCALE GENOMIC DNA]</scope>
    <source>
        <strain evidence="3">cv. Nipponbare</strain>
    </source>
</reference>
<gene>
    <name evidence="2" type="ordered locus">Os11g0660400</name>
    <name evidence="2" type="ORF">OSNPB_110660400</name>
</gene>
<sequence>IPPPSAAPPLLVLSRPLAAVRIPLASSPPHRPAAIDVLLLRSPHHHRAARPSVPRKIAAPPLHRCASPTSPRRRPPSSPPPIALHLASIAATPSLFQVAAPVDSLAIPNPNPRRPCRSGSPHLSSSSQC</sequence>
<dbReference type="Proteomes" id="UP000059680">
    <property type="component" value="Chromosome 11"/>
</dbReference>
<proteinExistence type="predicted"/>
<protein>
    <submittedName>
        <fullName evidence="2">Os11g0660400 protein</fullName>
    </submittedName>
</protein>
<accession>A0A0P0Y593</accession>
<dbReference type="Gramene" id="Os11t0660400-01">
    <property type="protein sequence ID" value="Os11t0660400-01"/>
    <property type="gene ID" value="Os11g0660400"/>
</dbReference>
<keyword evidence="3" id="KW-1185">Reference proteome</keyword>